<dbReference type="SUPFAM" id="SSF49785">
    <property type="entry name" value="Galactose-binding domain-like"/>
    <property type="match status" value="1"/>
</dbReference>
<evidence type="ECO:0000313" key="3">
    <source>
        <dbReference type="EMBL" id="CAI3930715.1"/>
    </source>
</evidence>
<evidence type="ECO:0000313" key="4">
    <source>
        <dbReference type="Proteomes" id="UP001154255"/>
    </source>
</evidence>
<evidence type="ECO:0000313" key="2">
    <source>
        <dbReference type="EMBL" id="CAI3930189.1"/>
    </source>
</evidence>
<dbReference type="EMBL" id="CAMXCM010000001">
    <property type="protein sequence ID" value="CAI3930189.1"/>
    <property type="molecule type" value="Genomic_DNA"/>
</dbReference>
<protein>
    <recommendedName>
        <fullName evidence="1">F5/8 type C domain-containing protein</fullName>
    </recommendedName>
</protein>
<keyword evidence="5" id="KW-1185">Reference proteome</keyword>
<evidence type="ECO:0000313" key="5">
    <source>
        <dbReference type="Proteomes" id="UP001154259"/>
    </source>
</evidence>
<dbReference type="PROSITE" id="PS50022">
    <property type="entry name" value="FA58C_3"/>
    <property type="match status" value="1"/>
</dbReference>
<dbReference type="RefSeq" id="WP_271788952.1">
    <property type="nucleotide sequence ID" value="NZ_CAMXCM010000001.1"/>
</dbReference>
<sequence>MTISNTSYTHLIYDHELMLYPYAPLGILHNQGQWPSSKYNISVVTSASIENLNIIEWLAYHQMLGIDHIYMYCTDSDPTDLYRKIMAFTFGEKPFITFLHYRFSKSKTQLYFHFIRNYLHETKWYIQLENVDFIYINENQSLSNFINSFTNVNAIYFNMVLYNNKEADTSTNNSTFFEQNTPIDYPFIYTKLMVKSQSCPYQFIFNHLSNRFDHHIDDNQLMLSSCNVLRQDMKQYYKIFPEHALQLMNSTTQDEIIKTAYIAHLCDINSIQKDIKNFPVLPTDHHFQDNSEPFIASRNDDDKCVEQNKHSPILQLYNPNKYWQKNKKKMWKNSIFPSFSSELSLLSSLKPCRQSSIAFKNKTTEESAYILANGQLKGVAQSVTQQESNPWWEIDLQENHIIINIYLFNSIDPYTSNMKHFTIESSEDHEIWTVRHRKTNNDLFGGVDGSYYKWLHPLGIKARWIRIIVPGDNQIFSMDQIRILGMEFQKNSFHKKNNIFKDQYSQR</sequence>
<dbReference type="AlphaFoldDB" id="A0A9W4TL59"/>
<dbReference type="EMBL" id="CAMXCS010000001">
    <property type="protein sequence ID" value="CAI3930715.1"/>
    <property type="molecule type" value="Genomic_DNA"/>
</dbReference>
<comment type="caution">
    <text evidence="2">The sequence shown here is derived from an EMBL/GenBank/DDBJ whole genome shotgun (WGS) entry which is preliminary data.</text>
</comment>
<gene>
    <name evidence="3" type="ORF">R53529_LOCUS507</name>
    <name evidence="2" type="ORF">R53530_LOCUS594</name>
</gene>
<dbReference type="Proteomes" id="UP001154259">
    <property type="component" value="Unassembled WGS sequence"/>
</dbReference>
<accession>A0A9W4TL59</accession>
<dbReference type="InterPro" id="IPR008979">
    <property type="entry name" value="Galactose-bd-like_sf"/>
</dbReference>
<dbReference type="Proteomes" id="UP001154255">
    <property type="component" value="Unassembled WGS sequence"/>
</dbReference>
<proteinExistence type="predicted"/>
<name>A0A9W4TL59_9PROT</name>
<dbReference type="Gene3D" id="2.60.120.260">
    <property type="entry name" value="Galactose-binding domain-like"/>
    <property type="match status" value="1"/>
</dbReference>
<dbReference type="InterPro" id="IPR000421">
    <property type="entry name" value="FA58C"/>
</dbReference>
<dbReference type="Pfam" id="PF00754">
    <property type="entry name" value="F5_F8_type_C"/>
    <property type="match status" value="1"/>
</dbReference>
<feature type="domain" description="F5/8 type C" evidence="1">
    <location>
        <begin position="338"/>
        <end position="486"/>
    </location>
</feature>
<organism evidence="2 4">
    <name type="scientific">Commensalibacter communis</name>
    <dbReference type="NCBI Taxonomy" id="2972786"/>
    <lineage>
        <taxon>Bacteria</taxon>
        <taxon>Pseudomonadati</taxon>
        <taxon>Pseudomonadota</taxon>
        <taxon>Alphaproteobacteria</taxon>
        <taxon>Acetobacterales</taxon>
        <taxon>Acetobacteraceae</taxon>
    </lineage>
</organism>
<evidence type="ECO:0000259" key="1">
    <source>
        <dbReference type="PROSITE" id="PS50022"/>
    </source>
</evidence>
<reference evidence="2" key="1">
    <citation type="submission" date="2022-10" db="EMBL/GenBank/DDBJ databases">
        <authorList>
            <person name="Botero Cardona J."/>
        </authorList>
    </citation>
    <scope>NUCLEOTIDE SEQUENCE</scope>
    <source>
        <strain evidence="2">LMG 31819</strain>
        <strain evidence="3">R-53529</strain>
    </source>
</reference>